<name>A0A699YW89_HAELA</name>
<evidence type="ECO:0000259" key="1">
    <source>
        <dbReference type="Pfam" id="PF02492"/>
    </source>
</evidence>
<comment type="caution">
    <text evidence="2">The sequence shown here is derived from an EMBL/GenBank/DDBJ whole genome shotgun (WGS) entry which is preliminary data.</text>
</comment>
<dbReference type="InterPro" id="IPR003495">
    <property type="entry name" value="CobW/HypB/UreG_nucleotide-bd"/>
</dbReference>
<sequence>MSQLVNMRRSTQLLDLPEELLSAVLRQLRDGDSRLQVFMTSKRLATALLQHTPSIQLTHPLAVDLAPHPTVASSSSGQEGSEGSAAVGQALMQRLGCCVKKVITGFLGSGKTFGEIDIDSELVVKQEVVEGSRDTVMQLSNGCLCCTVRDDLIQALNRLVGGAAAAGTGYQEQQAERAV</sequence>
<keyword evidence="3" id="KW-1185">Reference proteome</keyword>
<organism evidence="2 3">
    <name type="scientific">Haematococcus lacustris</name>
    <name type="common">Green alga</name>
    <name type="synonym">Haematococcus pluvialis</name>
    <dbReference type="NCBI Taxonomy" id="44745"/>
    <lineage>
        <taxon>Eukaryota</taxon>
        <taxon>Viridiplantae</taxon>
        <taxon>Chlorophyta</taxon>
        <taxon>core chlorophytes</taxon>
        <taxon>Chlorophyceae</taxon>
        <taxon>CS clade</taxon>
        <taxon>Chlamydomonadales</taxon>
        <taxon>Haematococcaceae</taxon>
        <taxon>Haematococcus</taxon>
    </lineage>
</organism>
<dbReference type="Proteomes" id="UP000485058">
    <property type="component" value="Unassembled WGS sequence"/>
</dbReference>
<dbReference type="EMBL" id="BLLF01000658">
    <property type="protein sequence ID" value="GFH13841.1"/>
    <property type="molecule type" value="Genomic_DNA"/>
</dbReference>
<evidence type="ECO:0000313" key="3">
    <source>
        <dbReference type="Proteomes" id="UP000485058"/>
    </source>
</evidence>
<dbReference type="InterPro" id="IPR051316">
    <property type="entry name" value="Zinc-reg_GTPase_activator"/>
</dbReference>
<proteinExistence type="predicted"/>
<protein>
    <submittedName>
        <fullName evidence="2">CobW C-terminal domain-containing protein</fullName>
    </submittedName>
</protein>
<dbReference type="PANTHER" id="PTHR13748">
    <property type="entry name" value="COBW-RELATED"/>
    <property type="match status" value="1"/>
</dbReference>
<accession>A0A699YW89</accession>
<evidence type="ECO:0000313" key="2">
    <source>
        <dbReference type="EMBL" id="GFH13841.1"/>
    </source>
</evidence>
<reference evidence="2 3" key="1">
    <citation type="submission" date="2020-02" db="EMBL/GenBank/DDBJ databases">
        <title>Draft genome sequence of Haematococcus lacustris strain NIES-144.</title>
        <authorList>
            <person name="Morimoto D."/>
            <person name="Nakagawa S."/>
            <person name="Yoshida T."/>
            <person name="Sawayama S."/>
        </authorList>
    </citation>
    <scope>NUCLEOTIDE SEQUENCE [LARGE SCALE GENOMIC DNA]</scope>
    <source>
        <strain evidence="2 3">NIES-144</strain>
    </source>
</reference>
<gene>
    <name evidence="2" type="ORF">HaLaN_09796</name>
</gene>
<dbReference type="AlphaFoldDB" id="A0A699YW89"/>
<dbReference type="Pfam" id="PF02492">
    <property type="entry name" value="cobW"/>
    <property type="match status" value="1"/>
</dbReference>
<dbReference type="InterPro" id="IPR027417">
    <property type="entry name" value="P-loop_NTPase"/>
</dbReference>
<dbReference type="Gene3D" id="3.40.50.300">
    <property type="entry name" value="P-loop containing nucleotide triphosphate hydrolases"/>
    <property type="match status" value="1"/>
</dbReference>
<feature type="domain" description="CobW/HypB/UreG nucleotide-binding" evidence="1">
    <location>
        <begin position="113"/>
        <end position="160"/>
    </location>
</feature>